<organism evidence="6 7">
    <name type="scientific">Proteiniphilum saccharofermentans</name>
    <dbReference type="NCBI Taxonomy" id="1642647"/>
    <lineage>
        <taxon>Bacteria</taxon>
        <taxon>Pseudomonadati</taxon>
        <taxon>Bacteroidota</taxon>
        <taxon>Bacteroidia</taxon>
        <taxon>Bacteroidales</taxon>
        <taxon>Dysgonomonadaceae</taxon>
        <taxon>Proteiniphilum</taxon>
    </lineage>
</organism>
<evidence type="ECO:0000313" key="6">
    <source>
        <dbReference type="EMBL" id="SCD19802.1"/>
    </source>
</evidence>
<evidence type="ECO:0000256" key="3">
    <source>
        <dbReference type="ARBA" id="ARBA00022837"/>
    </source>
</evidence>
<dbReference type="Proteomes" id="UP000187464">
    <property type="component" value="Chromosome I"/>
</dbReference>
<gene>
    <name evidence="6" type="ORF">PSM36_0976</name>
</gene>
<keyword evidence="7" id="KW-1185">Reference proteome</keyword>
<dbReference type="KEGG" id="psac:PSM36_0976"/>
<evidence type="ECO:0000259" key="5">
    <source>
        <dbReference type="Pfam" id="PF03160"/>
    </source>
</evidence>
<proteinExistence type="predicted"/>
<evidence type="ECO:0000256" key="4">
    <source>
        <dbReference type="SAM" id="SignalP"/>
    </source>
</evidence>
<dbReference type="SUPFAM" id="SSF141072">
    <property type="entry name" value="CalX-like"/>
    <property type="match status" value="1"/>
</dbReference>
<evidence type="ECO:0000256" key="2">
    <source>
        <dbReference type="ARBA" id="ARBA00022737"/>
    </source>
</evidence>
<dbReference type="InterPro" id="IPR038081">
    <property type="entry name" value="CalX-like_sf"/>
</dbReference>
<feature type="domain" description="Calx-beta" evidence="5">
    <location>
        <begin position="484"/>
        <end position="563"/>
    </location>
</feature>
<dbReference type="InterPro" id="IPR003644">
    <property type="entry name" value="Calx_beta"/>
</dbReference>
<dbReference type="AlphaFoldDB" id="A0A1R3T159"/>
<evidence type="ECO:0000256" key="1">
    <source>
        <dbReference type="ARBA" id="ARBA00022729"/>
    </source>
</evidence>
<dbReference type="GO" id="GO:0007154">
    <property type="term" value="P:cell communication"/>
    <property type="evidence" value="ECO:0007669"/>
    <property type="project" value="InterPro"/>
</dbReference>
<protein>
    <recommendedName>
        <fullName evidence="5">Calx-beta domain-containing protein</fullName>
    </recommendedName>
</protein>
<keyword evidence="3" id="KW-0106">Calcium</keyword>
<keyword evidence="2" id="KW-0677">Repeat</keyword>
<dbReference type="RefSeq" id="WP_019537779.1">
    <property type="nucleotide sequence ID" value="NZ_LT605205.1"/>
</dbReference>
<evidence type="ECO:0000313" key="7">
    <source>
        <dbReference type="Proteomes" id="UP000187464"/>
    </source>
</evidence>
<dbReference type="EMBL" id="LT605205">
    <property type="protein sequence ID" value="SCD19802.1"/>
    <property type="molecule type" value="Genomic_DNA"/>
</dbReference>
<dbReference type="GO" id="GO:0016020">
    <property type="term" value="C:membrane"/>
    <property type="evidence" value="ECO:0007669"/>
    <property type="project" value="InterPro"/>
</dbReference>
<feature type="signal peptide" evidence="4">
    <location>
        <begin position="1"/>
        <end position="26"/>
    </location>
</feature>
<reference evidence="6 7" key="1">
    <citation type="submission" date="2016-08" db="EMBL/GenBank/DDBJ databases">
        <authorList>
            <person name="Seilhamer J.J."/>
        </authorList>
    </citation>
    <scope>NUCLEOTIDE SEQUENCE [LARGE SCALE GENOMIC DNA]</scope>
    <source>
        <strain evidence="6">M3/6</strain>
    </source>
</reference>
<keyword evidence="1 4" id="KW-0732">Signal</keyword>
<feature type="chain" id="PRO_5010369225" description="Calx-beta domain-containing protein" evidence="4">
    <location>
        <begin position="27"/>
        <end position="819"/>
    </location>
</feature>
<dbReference type="Pfam" id="PF03160">
    <property type="entry name" value="Calx-beta"/>
    <property type="match status" value="1"/>
</dbReference>
<sequence>MNYKKNVIRVAFSAILFLFLCGNARAQYMPIVYDRTYGNDMEYQHTCPVSQGEVALVGNSDRQTTVTWVKRDGEVLFSQALPKRFTIVNNVYHIGDNKLLIIGQSQDWTSRRTEKNICGRAVIVDNTGTVLNDVYAGSNGSEFFCGGQLKDGNLILGGYEPNAAGVRLGMLTKVDTTGQSIYKYVSEESGPCIGFEVLGSMTEYVHAVFTSAESTVSSVASLDSKGKVVFVTKFPEEGLAVNRMITTQDDFLFLIGNSYVSGGRVIKIRPEGDIVFNKEIVPSSSNTTIDHLFMTNNGNLLVGGNGGDGKSYYSLLRNDGTELQKYIVSGSISGMGINAVTGESVIASFDNATGRGTITGLSKDGRQTYQKSTDGNFDEVHFTSNGIFLAESLSGRLCMLSPSGELLFDRHATEEGKTTFEEVIFVSNGDILFKGVKNRLVKLSHGLYVSDIKINKPVDGYITALFSVTLTGYPTSDQGAPMPVRVEYFTKDGTANQKDHYSPVKGSLSFIPASDGAGRYMTKQDIEVPIKTNNLFEGQKMFELNLANVEHSYLVKPVGVATIEDQEAVIKQINTQNGLEGQKDVVYELGIFKTNGQKLINATGSDIIIEGNYGKGTADKLDFDMGVAPRLVIGKGASSGSFHVNTLIDTRYELPKSVVVDFNNILTINNVTIGFEGTVLSCRGMIIDQPATIGITSLGDHGRMNNIVSGFFKLALLRASDGHPLTNTTGGDIGIACSILPQTTAGEGKDFVLTNMHNLRVLGDGNRSAINLDGIVLFNQESSGVKKIVIGIDSITKPDNAPDIIVAPKMASAEFSIIE</sequence>
<dbReference type="Gene3D" id="2.60.40.2030">
    <property type="match status" value="1"/>
</dbReference>
<name>A0A1R3T159_9BACT</name>
<dbReference type="STRING" id="1642647.PSM36_0976"/>
<accession>A0A1R3T159</accession>